<keyword evidence="2" id="KW-0687">Ribonucleoprotein</keyword>
<protein>
    <submittedName>
        <fullName evidence="2">Ribosomal protein S18 acetylase RimI-like enzyme</fullName>
    </submittedName>
</protein>
<organism evidence="2 3">
    <name type="scientific">Roseibium hamelinense</name>
    <dbReference type="NCBI Taxonomy" id="150831"/>
    <lineage>
        <taxon>Bacteria</taxon>
        <taxon>Pseudomonadati</taxon>
        <taxon>Pseudomonadota</taxon>
        <taxon>Alphaproteobacteria</taxon>
        <taxon>Hyphomicrobiales</taxon>
        <taxon>Stappiaceae</taxon>
        <taxon>Roseibium</taxon>
    </lineage>
</organism>
<dbReference type="GO" id="GO:0005840">
    <property type="term" value="C:ribosome"/>
    <property type="evidence" value="ECO:0007669"/>
    <property type="project" value="UniProtKB-KW"/>
</dbReference>
<gene>
    <name evidence="2" type="ORF">JM93_00239</name>
</gene>
<dbReference type="EMBL" id="VLLF01000001">
    <property type="protein sequence ID" value="TWI92696.1"/>
    <property type="molecule type" value="Genomic_DNA"/>
</dbReference>
<dbReference type="GO" id="GO:0016747">
    <property type="term" value="F:acyltransferase activity, transferring groups other than amino-acyl groups"/>
    <property type="evidence" value="ECO:0007669"/>
    <property type="project" value="InterPro"/>
</dbReference>
<dbReference type="Gene3D" id="3.40.630.30">
    <property type="match status" value="1"/>
</dbReference>
<keyword evidence="2" id="KW-0689">Ribosomal protein</keyword>
<name>A0A562TIH5_9HYPH</name>
<evidence type="ECO:0000259" key="1">
    <source>
        <dbReference type="PROSITE" id="PS51186"/>
    </source>
</evidence>
<dbReference type="PANTHER" id="PTHR43138:SF1">
    <property type="entry name" value="N-ACETYLTRANSFERASE ACA1"/>
    <property type="match status" value="1"/>
</dbReference>
<dbReference type="InterPro" id="IPR000182">
    <property type="entry name" value="GNAT_dom"/>
</dbReference>
<dbReference type="PROSITE" id="PS51186">
    <property type="entry name" value="GNAT"/>
    <property type="match status" value="1"/>
</dbReference>
<dbReference type="Pfam" id="PF00583">
    <property type="entry name" value="Acetyltransf_1"/>
    <property type="match status" value="1"/>
</dbReference>
<dbReference type="InterPro" id="IPR016181">
    <property type="entry name" value="Acyl_CoA_acyltransferase"/>
</dbReference>
<proteinExistence type="predicted"/>
<sequence>MLANLFARWCSTELMTDLLVRPADPGDADAIWSMLQPVFTAGETYTVDPGIGRDGALSYWTTGKKVFVVARGNELLGTYYLVRNQKGGGSHVCNCGFVTAAAAQGLGVARLMLEHSLEMAKSDGFRAMQFNFVVANNTRAVEIWQRYGFDIVGRLPEAFHHPRDGYVDALVMYRKL</sequence>
<dbReference type="InterPro" id="IPR052742">
    <property type="entry name" value="Mito_N-acetyltransferase"/>
</dbReference>
<feature type="domain" description="N-acetyltransferase" evidence="1">
    <location>
        <begin position="18"/>
        <end position="176"/>
    </location>
</feature>
<reference evidence="2 3" key="1">
    <citation type="submission" date="2019-07" db="EMBL/GenBank/DDBJ databases">
        <title>Genomic Encyclopedia of Archaeal and Bacterial Type Strains, Phase II (KMG-II): from individual species to whole genera.</title>
        <authorList>
            <person name="Goeker M."/>
        </authorList>
    </citation>
    <scope>NUCLEOTIDE SEQUENCE [LARGE SCALE GENOMIC DNA]</scope>
    <source>
        <strain evidence="2 3">ATCC BAA-252</strain>
    </source>
</reference>
<keyword evidence="3" id="KW-1185">Reference proteome</keyword>
<dbReference type="CDD" id="cd04301">
    <property type="entry name" value="NAT_SF"/>
    <property type="match status" value="1"/>
</dbReference>
<accession>A0A562TIH5</accession>
<evidence type="ECO:0000313" key="3">
    <source>
        <dbReference type="Proteomes" id="UP000320593"/>
    </source>
</evidence>
<dbReference type="Proteomes" id="UP000320593">
    <property type="component" value="Unassembled WGS sequence"/>
</dbReference>
<comment type="caution">
    <text evidence="2">The sequence shown here is derived from an EMBL/GenBank/DDBJ whole genome shotgun (WGS) entry which is preliminary data.</text>
</comment>
<evidence type="ECO:0000313" key="2">
    <source>
        <dbReference type="EMBL" id="TWI92696.1"/>
    </source>
</evidence>
<dbReference type="SUPFAM" id="SSF55729">
    <property type="entry name" value="Acyl-CoA N-acyltransferases (Nat)"/>
    <property type="match status" value="1"/>
</dbReference>
<dbReference type="PANTHER" id="PTHR43138">
    <property type="entry name" value="ACETYLTRANSFERASE, GNAT FAMILY"/>
    <property type="match status" value="1"/>
</dbReference>
<dbReference type="AlphaFoldDB" id="A0A562TIH5"/>